<protein>
    <submittedName>
        <fullName evidence="1">Uncharacterized protein</fullName>
    </submittedName>
</protein>
<dbReference type="Proteomes" id="UP000078540">
    <property type="component" value="Unassembled WGS sequence"/>
</dbReference>
<gene>
    <name evidence="1" type="ORF">ALC53_03585</name>
</gene>
<organism evidence="1 2">
    <name type="scientific">Atta colombica</name>
    <dbReference type="NCBI Taxonomy" id="520822"/>
    <lineage>
        <taxon>Eukaryota</taxon>
        <taxon>Metazoa</taxon>
        <taxon>Ecdysozoa</taxon>
        <taxon>Arthropoda</taxon>
        <taxon>Hexapoda</taxon>
        <taxon>Insecta</taxon>
        <taxon>Pterygota</taxon>
        <taxon>Neoptera</taxon>
        <taxon>Endopterygota</taxon>
        <taxon>Hymenoptera</taxon>
        <taxon>Apocrita</taxon>
        <taxon>Aculeata</taxon>
        <taxon>Formicoidea</taxon>
        <taxon>Formicidae</taxon>
        <taxon>Myrmicinae</taxon>
        <taxon>Atta</taxon>
    </lineage>
</organism>
<accession>A0A151I5T6</accession>
<name>A0A151I5T6_9HYME</name>
<dbReference type="AlphaFoldDB" id="A0A151I5T6"/>
<proteinExistence type="predicted"/>
<evidence type="ECO:0000313" key="2">
    <source>
        <dbReference type="Proteomes" id="UP000078540"/>
    </source>
</evidence>
<sequence>MSTHRQSSESQWTKSMLFTPAASHNKDITYIVQTGTSKNEMKKNGVRKRNLQRYTILYTLKDRGTISSDATYVIARSCKM</sequence>
<keyword evidence="2" id="KW-1185">Reference proteome</keyword>
<evidence type="ECO:0000313" key="1">
    <source>
        <dbReference type="EMBL" id="KYM87173.1"/>
    </source>
</evidence>
<dbReference type="EMBL" id="KQ976434">
    <property type="protein sequence ID" value="KYM87173.1"/>
    <property type="molecule type" value="Genomic_DNA"/>
</dbReference>
<reference evidence="1 2" key="1">
    <citation type="submission" date="2015-09" db="EMBL/GenBank/DDBJ databases">
        <title>Atta colombica WGS genome.</title>
        <authorList>
            <person name="Nygaard S."/>
            <person name="Hu H."/>
            <person name="Boomsma J."/>
            <person name="Zhang G."/>
        </authorList>
    </citation>
    <scope>NUCLEOTIDE SEQUENCE [LARGE SCALE GENOMIC DNA]</scope>
    <source>
        <strain evidence="1">Treedump-2</strain>
        <tissue evidence="1">Whole body</tissue>
    </source>
</reference>